<sequence length="96" mass="10738">MLVGLQKYNSEIGYPPGKNVILADTALRAPPATEEDNCTGYEQVYLTLAESGSRLPRIRQTLADDEEMGKLGEQIRNGRPDNARQVSEIIRPYFKV</sequence>
<proteinExistence type="predicted"/>
<evidence type="ECO:0000313" key="2">
    <source>
        <dbReference type="Proteomes" id="UP000699462"/>
    </source>
</evidence>
<dbReference type="OrthoDB" id="8002524at2759"/>
<dbReference type="Proteomes" id="UP000699462">
    <property type="component" value="Unassembled WGS sequence"/>
</dbReference>
<dbReference type="AlphaFoldDB" id="A0A8T0DUT4"/>
<keyword evidence="2" id="KW-1185">Reference proteome</keyword>
<dbReference type="EMBL" id="JTDF01000853">
    <property type="protein sequence ID" value="KAF8570878.1"/>
    <property type="molecule type" value="Genomic_DNA"/>
</dbReference>
<name>A0A8T0DUT4_9TREM</name>
<accession>A0A8T0DUT4</accession>
<protein>
    <submittedName>
        <fullName evidence="1">Uncharacterized protein</fullName>
    </submittedName>
</protein>
<organism evidence="1 2">
    <name type="scientific">Paragonimus westermani</name>
    <dbReference type="NCBI Taxonomy" id="34504"/>
    <lineage>
        <taxon>Eukaryota</taxon>
        <taxon>Metazoa</taxon>
        <taxon>Spiralia</taxon>
        <taxon>Lophotrochozoa</taxon>
        <taxon>Platyhelminthes</taxon>
        <taxon>Trematoda</taxon>
        <taxon>Digenea</taxon>
        <taxon>Plagiorchiida</taxon>
        <taxon>Troglotremata</taxon>
        <taxon>Troglotrematidae</taxon>
        <taxon>Paragonimus</taxon>
    </lineage>
</organism>
<reference evidence="1 2" key="1">
    <citation type="submission" date="2019-07" db="EMBL/GenBank/DDBJ databases">
        <title>Annotation for the trematode Paragonimus westermani.</title>
        <authorList>
            <person name="Choi Y.-J."/>
        </authorList>
    </citation>
    <scope>NUCLEOTIDE SEQUENCE [LARGE SCALE GENOMIC DNA]</scope>
    <source>
        <strain evidence="1">180907_Pwestermani</strain>
    </source>
</reference>
<comment type="caution">
    <text evidence="1">The sequence shown here is derived from an EMBL/GenBank/DDBJ whole genome shotgun (WGS) entry which is preliminary data.</text>
</comment>
<gene>
    <name evidence="1" type="ORF">P879_01393</name>
</gene>
<evidence type="ECO:0000313" key="1">
    <source>
        <dbReference type="EMBL" id="KAF8570878.1"/>
    </source>
</evidence>